<keyword evidence="1" id="KW-0175">Coiled coil</keyword>
<proteinExistence type="predicted"/>
<comment type="caution">
    <text evidence="3">The sequence shown here is derived from an EMBL/GenBank/DDBJ whole genome shotgun (WGS) entry which is preliminary data.</text>
</comment>
<gene>
    <name evidence="2" type="ORF">M9Y10_026547</name>
    <name evidence="3" type="ORF">M9Y10_044336</name>
</gene>
<evidence type="ECO:0000313" key="2">
    <source>
        <dbReference type="EMBL" id="KAK8834651.1"/>
    </source>
</evidence>
<dbReference type="EMBL" id="JAPFFF010000346">
    <property type="protein sequence ID" value="KAK8834651.1"/>
    <property type="molecule type" value="Genomic_DNA"/>
</dbReference>
<evidence type="ECO:0000313" key="3">
    <source>
        <dbReference type="EMBL" id="KAK8885206.1"/>
    </source>
</evidence>
<dbReference type="EMBL" id="JAPFFF010000008">
    <property type="protein sequence ID" value="KAK8885206.1"/>
    <property type="molecule type" value="Genomic_DNA"/>
</dbReference>
<evidence type="ECO:0000256" key="1">
    <source>
        <dbReference type="SAM" id="Coils"/>
    </source>
</evidence>
<keyword evidence="4" id="KW-1185">Reference proteome</keyword>
<organism evidence="3 4">
    <name type="scientific">Tritrichomonas musculus</name>
    <dbReference type="NCBI Taxonomy" id="1915356"/>
    <lineage>
        <taxon>Eukaryota</taxon>
        <taxon>Metamonada</taxon>
        <taxon>Parabasalia</taxon>
        <taxon>Tritrichomonadida</taxon>
        <taxon>Tritrichomonadidae</taxon>
        <taxon>Tritrichomonas</taxon>
    </lineage>
</organism>
<evidence type="ECO:0000313" key="4">
    <source>
        <dbReference type="Proteomes" id="UP001470230"/>
    </source>
</evidence>
<dbReference type="Proteomes" id="UP001470230">
    <property type="component" value="Unassembled WGS sequence"/>
</dbReference>
<feature type="coiled-coil region" evidence="1">
    <location>
        <begin position="118"/>
        <end position="166"/>
    </location>
</feature>
<name>A0ABR2K262_9EUKA</name>
<protein>
    <submittedName>
        <fullName evidence="3">Uncharacterized protein</fullName>
    </submittedName>
</protein>
<sequence length="250" mass="29622">MNVSLLDFQKIHPPIHTPRFSVRFRTQGSNTPQVGCFKNQFIGIEINLLKEIQDIESIHKPTSKRKKKALLNALEDAGNLDYGFKDQVLYALSLLNPIKEEEEEEKVNVFRMTSAKDLIATENELTEKRLQKQNLEKRLTDLREKLKIIDDKEKQMKEDIAKMKEELMYKNHRFEGFRNIRDRIEVLQMAFDSIFNHSQEEDTDSATSDLMKENHRLRKNLMKLKYELYTVNQISRRIKFLEDESDIDDD</sequence>
<reference evidence="3 4" key="1">
    <citation type="submission" date="2024-04" db="EMBL/GenBank/DDBJ databases">
        <title>Tritrichomonas musculus Genome.</title>
        <authorList>
            <person name="Alves-Ferreira E."/>
            <person name="Grigg M."/>
            <person name="Lorenzi H."/>
            <person name="Galac M."/>
        </authorList>
    </citation>
    <scope>NUCLEOTIDE SEQUENCE [LARGE SCALE GENOMIC DNA]</scope>
    <source>
        <strain evidence="3 4">EAF2021</strain>
    </source>
</reference>
<accession>A0ABR2K262</accession>